<dbReference type="Proteomes" id="UP000887013">
    <property type="component" value="Unassembled WGS sequence"/>
</dbReference>
<reference evidence="1" key="1">
    <citation type="submission" date="2020-08" db="EMBL/GenBank/DDBJ databases">
        <title>Multicomponent nature underlies the extraordinary mechanical properties of spider dragline silk.</title>
        <authorList>
            <person name="Kono N."/>
            <person name="Nakamura H."/>
            <person name="Mori M."/>
            <person name="Yoshida Y."/>
            <person name="Ohtoshi R."/>
            <person name="Malay A.D."/>
            <person name="Moran D.A.P."/>
            <person name="Tomita M."/>
            <person name="Numata K."/>
            <person name="Arakawa K."/>
        </authorList>
    </citation>
    <scope>NUCLEOTIDE SEQUENCE</scope>
</reference>
<feature type="non-terminal residue" evidence="1">
    <location>
        <position position="656"/>
    </location>
</feature>
<sequence>MQNSNLYFSKPGSSICKIMSQETIQSGSFSNFRQLENEDISLQMGYSNKSLNYSGHELDQNALFDKEQTSIFLNYLESLSNETSTHFKKRESSLYNLGVISSEINESCMKQSNSGIYNTETLSNESISRNQQQSTIPLIYEGSVSNEIFTDFTEQQMPVYDPVTTTGGSFSYGFEESKSYLSYPGQMYSENNSRSVQQTSPFLLATSIKSSESISNDIQPSSILMNFAGSKSNDLFTHFTQRETSVYNPVEKIGASAYCGKEQSSSYLNYPGSIYGENNSSSIKHSITSMDYPVSNSTECASYNMYGVIQEPTYHLGVHGNKNILFDYKNSNSSFSDLDYNLNGSMPRNMQDFSSYFNCHETPSSEVISFENHHTHSPLVYPEPISKVYITNDVLNSYNSSNFPRSLTLENSTCDNEQSKRSLFYPDFTSNETISSDTQYSQQILNTSILNSGENISHNIRNTISVSENPHSMYQETISSNMENTTSSFCIPGSHSNTNNSFTLQQSNSVLYHSNGVLKKIDSRDTQPSSSTISSRELHMNVNNFLEIPNSRTSSLCRGSILNKDCTSDSSTLSNTCNYNNNPINKILDKSTENDTGIHDFVKNNDKIPQTPLNERKKFESIQMEKYSWQWIFGDQNIHERKTIERTTENKIFPQR</sequence>
<dbReference type="AlphaFoldDB" id="A0A8X6PKK7"/>
<evidence type="ECO:0000313" key="1">
    <source>
        <dbReference type="EMBL" id="GFT76181.1"/>
    </source>
</evidence>
<evidence type="ECO:0000313" key="2">
    <source>
        <dbReference type="Proteomes" id="UP000887013"/>
    </source>
</evidence>
<dbReference type="EMBL" id="BMAW01071029">
    <property type="protein sequence ID" value="GFT76181.1"/>
    <property type="molecule type" value="Genomic_DNA"/>
</dbReference>
<accession>A0A8X6PKK7</accession>
<organism evidence="1 2">
    <name type="scientific">Nephila pilipes</name>
    <name type="common">Giant wood spider</name>
    <name type="synonym">Nephila maculata</name>
    <dbReference type="NCBI Taxonomy" id="299642"/>
    <lineage>
        <taxon>Eukaryota</taxon>
        <taxon>Metazoa</taxon>
        <taxon>Ecdysozoa</taxon>
        <taxon>Arthropoda</taxon>
        <taxon>Chelicerata</taxon>
        <taxon>Arachnida</taxon>
        <taxon>Araneae</taxon>
        <taxon>Araneomorphae</taxon>
        <taxon>Entelegynae</taxon>
        <taxon>Araneoidea</taxon>
        <taxon>Nephilidae</taxon>
        <taxon>Nephila</taxon>
    </lineage>
</organism>
<keyword evidence="2" id="KW-1185">Reference proteome</keyword>
<comment type="caution">
    <text evidence="1">The sequence shown here is derived from an EMBL/GenBank/DDBJ whole genome shotgun (WGS) entry which is preliminary data.</text>
</comment>
<gene>
    <name evidence="1" type="ORF">NPIL_264611</name>
</gene>
<name>A0A8X6PKK7_NEPPI</name>
<proteinExistence type="predicted"/>
<protein>
    <submittedName>
        <fullName evidence="1">Uncharacterized protein</fullName>
    </submittedName>
</protein>